<dbReference type="Proteomes" id="UP000199433">
    <property type="component" value="Unassembled WGS sequence"/>
</dbReference>
<dbReference type="Gene3D" id="3.90.1300.10">
    <property type="entry name" value="Amidase signature (AS) domain"/>
    <property type="match status" value="1"/>
</dbReference>
<dbReference type="EMBL" id="FNFK01000008">
    <property type="protein sequence ID" value="SDJ96654.1"/>
    <property type="molecule type" value="Genomic_DNA"/>
</dbReference>
<accession>A0A1G8Y2I4</accession>
<reference evidence="3" key="1">
    <citation type="submission" date="2016-10" db="EMBL/GenBank/DDBJ databases">
        <authorList>
            <person name="Varghese N."/>
            <person name="Submissions S."/>
        </authorList>
    </citation>
    <scope>NUCLEOTIDE SEQUENCE [LARGE SCALE GENOMIC DNA]</scope>
    <source>
        <strain evidence="3">DSM 19181</strain>
    </source>
</reference>
<dbReference type="InterPro" id="IPR036928">
    <property type="entry name" value="AS_sf"/>
</dbReference>
<dbReference type="AlphaFoldDB" id="A0A1G8Y2I4"/>
<evidence type="ECO:0000313" key="2">
    <source>
        <dbReference type="EMBL" id="SDJ96654.1"/>
    </source>
</evidence>
<dbReference type="PANTHER" id="PTHR42678">
    <property type="entry name" value="AMIDASE"/>
    <property type="match status" value="1"/>
</dbReference>
<proteinExistence type="predicted"/>
<dbReference type="SUPFAM" id="SSF75304">
    <property type="entry name" value="Amidase signature (AS) enzymes"/>
    <property type="match status" value="1"/>
</dbReference>
<name>A0A1G8Y2I4_9LACT</name>
<gene>
    <name evidence="2" type="ORF">SAMN04488098_100844</name>
</gene>
<organism evidence="2 3">
    <name type="scientific">Alkalibacterium thalassium</name>
    <dbReference type="NCBI Taxonomy" id="426701"/>
    <lineage>
        <taxon>Bacteria</taxon>
        <taxon>Bacillati</taxon>
        <taxon>Bacillota</taxon>
        <taxon>Bacilli</taxon>
        <taxon>Lactobacillales</taxon>
        <taxon>Carnobacteriaceae</taxon>
        <taxon>Alkalibacterium</taxon>
    </lineage>
</organism>
<evidence type="ECO:0000259" key="1">
    <source>
        <dbReference type="Pfam" id="PF01425"/>
    </source>
</evidence>
<dbReference type="InterPro" id="IPR023631">
    <property type="entry name" value="Amidase_dom"/>
</dbReference>
<protein>
    <submittedName>
        <fullName evidence="2">Amidase</fullName>
    </submittedName>
</protein>
<dbReference type="OrthoDB" id="9811471at2"/>
<dbReference type="STRING" id="426701.SAMN04488098_100844"/>
<evidence type="ECO:0000313" key="3">
    <source>
        <dbReference type="Proteomes" id="UP000199433"/>
    </source>
</evidence>
<keyword evidence="3" id="KW-1185">Reference proteome</keyword>
<sequence>MGFNSKDYLLGQIDKQHIRTKKSRYKLDLDHEEYHLSDELRREILSSDIQTLQNLVREGRTTYAEIAMCFWNETIRQKRYNAVISLNETIIQEAEELVFDDEHDLLYGMPVLVKDNISVKGMPVTAGAAVLRDYIAEEDAELIQLLKEKGALILGKTNLTEWANFMSTDSSNGYSAVGGQTMHPLGQFDVGGSSAGSAAAAALSLSPVTVGSETAGSIIYPASQNGVVGLKPTLGLVSQDGIIPISKTHDTAGPIAKTVKDTYLLFKGMASAVSEEAEWSEAGFKGVKTGILENESIKSLYREEDEEIIEDVRQKLKEAGAIPSEYSLDEKALEVDYVPVLKYEFNTGIKSFFNQSRTHPLTLEKIRAFNEEEGEDQTAPFNQELLIQSAGVEETAEDITQIITSNQTVTRQALEKAFDSVDVLLTLSNYATAIYSASGYPAVTVPGYVRATGEPIGITLIGQAGEDVLLMELAYALEQIIQ</sequence>
<feature type="domain" description="Amidase" evidence="1">
    <location>
        <begin position="77"/>
        <end position="470"/>
    </location>
</feature>
<dbReference type="Pfam" id="PF01425">
    <property type="entry name" value="Amidase"/>
    <property type="match status" value="1"/>
</dbReference>
<dbReference type="PANTHER" id="PTHR42678:SF34">
    <property type="entry name" value="OS04G0183300 PROTEIN"/>
    <property type="match status" value="1"/>
</dbReference>
<dbReference type="RefSeq" id="WP_091265505.1">
    <property type="nucleotide sequence ID" value="NZ_FNFK01000008.1"/>
</dbReference>